<evidence type="ECO:0000259" key="2">
    <source>
        <dbReference type="Pfam" id="PF01926"/>
    </source>
</evidence>
<dbReference type="GO" id="GO:0005739">
    <property type="term" value="C:mitochondrion"/>
    <property type="evidence" value="ECO:0007669"/>
    <property type="project" value="TreeGrafter"/>
</dbReference>
<dbReference type="RefSeq" id="XP_021337941.1">
    <property type="nucleotide sequence ID" value="XM_021482781.1"/>
</dbReference>
<dbReference type="InterPro" id="IPR006073">
    <property type="entry name" value="GTP-bd"/>
</dbReference>
<evidence type="ECO:0000256" key="1">
    <source>
        <dbReference type="SAM" id="SignalP"/>
    </source>
</evidence>
<dbReference type="PANTHER" id="PTHR46434">
    <property type="entry name" value="GENETIC INTERACTOR OF PROHIBITINS 3, MITOCHONDRIAL"/>
    <property type="match status" value="1"/>
</dbReference>
<dbReference type="GO" id="GO:0005525">
    <property type="term" value="F:GTP binding"/>
    <property type="evidence" value="ECO:0007669"/>
    <property type="project" value="InterPro"/>
</dbReference>
<gene>
    <name evidence="3" type="ORF">BmR1_04g09390</name>
</gene>
<dbReference type="GeneID" id="24426503"/>
<dbReference type="Gene3D" id="3.40.50.300">
    <property type="entry name" value="P-loop containing nucleotide triphosphate hydrolases"/>
    <property type="match status" value="1"/>
</dbReference>
<dbReference type="AlphaFoldDB" id="A0A1N6LYD6"/>
<keyword evidence="1" id="KW-0732">Signal</keyword>
<reference evidence="3 4" key="3">
    <citation type="journal article" date="2016" name="Sci. Rep.">
        <title>Genome-wide diversity and gene expression profiling of Babesia microti isolates identify polymorphic genes that mediate host-pathogen interactions.</title>
        <authorList>
            <person name="Silva J.C."/>
            <person name="Cornillot E."/>
            <person name="McCracken C."/>
            <person name="Usmani-Brown S."/>
            <person name="Dwivedi A."/>
            <person name="Ifeonu O.O."/>
            <person name="Crabtree J."/>
            <person name="Gotia H.T."/>
            <person name="Virji A.Z."/>
            <person name="Reynes C."/>
            <person name="Colinge J."/>
            <person name="Kumar V."/>
            <person name="Lawres L."/>
            <person name="Pazzi J.E."/>
            <person name="Pablo J.V."/>
            <person name="Hung C."/>
            <person name="Brancato J."/>
            <person name="Kumari P."/>
            <person name="Orvis J."/>
            <person name="Tretina K."/>
            <person name="Chibucos M."/>
            <person name="Ott S."/>
            <person name="Sadzewicz L."/>
            <person name="Sengamalay N."/>
            <person name="Shetty A.C."/>
            <person name="Su Q."/>
            <person name="Tallon L."/>
            <person name="Fraser C.M."/>
            <person name="Frutos R."/>
            <person name="Molina D.M."/>
            <person name="Krause P.J."/>
            <person name="Ben Mamoun C."/>
        </authorList>
    </citation>
    <scope>NUCLEOTIDE SEQUENCE [LARGE SCALE GENOMIC DNA]</scope>
    <source>
        <strain evidence="3 4">RI</strain>
    </source>
</reference>
<dbReference type="SUPFAM" id="SSF52540">
    <property type="entry name" value="P-loop containing nucleoside triphosphate hydrolases"/>
    <property type="match status" value="1"/>
</dbReference>
<dbReference type="Proteomes" id="UP000002899">
    <property type="component" value="Chromosome IV"/>
</dbReference>
<protein>
    <submittedName>
        <fullName evidence="3">Uncharacterized protein YqeH</fullName>
    </submittedName>
</protein>
<name>A0A1N6LYD6_BABMR</name>
<feature type="signal peptide" evidence="1">
    <location>
        <begin position="1"/>
        <end position="23"/>
    </location>
</feature>
<reference evidence="3 4" key="2">
    <citation type="journal article" date="2013" name="PLoS ONE">
        <title>Whole genome mapping and re-organization of the nuclear and mitochondrial genomes of Babesia microti isolates.</title>
        <authorList>
            <person name="Cornillot E."/>
            <person name="Dassouli A."/>
            <person name="Garg A."/>
            <person name="Pachikara N."/>
            <person name="Randazzo S."/>
            <person name="Depoix D."/>
            <person name="Carcy B."/>
            <person name="Delbecq S."/>
            <person name="Frutos R."/>
            <person name="Silva J.C."/>
            <person name="Sutton R."/>
            <person name="Krause P.J."/>
            <person name="Mamoun C.B."/>
        </authorList>
    </citation>
    <scope>NUCLEOTIDE SEQUENCE [LARGE SCALE GENOMIC DNA]</scope>
    <source>
        <strain evidence="3 4">RI</strain>
    </source>
</reference>
<dbReference type="Pfam" id="PF01926">
    <property type="entry name" value="MMR_HSR1"/>
    <property type="match status" value="1"/>
</dbReference>
<dbReference type="VEuPathDB" id="PiroplasmaDB:BmR1_04g09390"/>
<dbReference type="OrthoDB" id="1696305at2759"/>
<sequence>MPLNPLAWKIVCFLVTYSSQIYSLKCCSSIKCNDYPNFIVPTINFNNPYESFYNKYNNKRVKSILDDNISNVIDETVNAASYYEYCTPLQSETHEFDQEKDIYNDEKYEIWSDYARNLIKRTYKDEKEKNIGTWKESVKGFNIDVRPFQCPGCGISFQSKDVFLPGYIDTHEFDKFKSQNIEDPKLKLLPLCMRCKGFKGGNVLNDGKHLSNEYKETNKRNDLAIGNTAIDASNETAFVLHNTLKKNYHRHVSIVYIMDALDLYLDKRVVDFVVNRRREISKRVKMSDGDQTLSKLTLFYIVVNKIDLVPYDSRKRILCYVHKLFNDVHKELGLKPRHIFLTNSLTGNGVNLFYSVVLHSAEILRSKVYFIGYANSGKSTLLNWLAKFASDTKSPVSPNRLATSIFPGTTLRPVKIDIGKKYELYDTPGILLTNSITSHLSVDNIPIAIPKKHKAPMIHRVKDGESLLLGPFVRIDLEDSKPYFFTPFISGNIPVRVASRKRLYISKEAQDLSRMYPVYEYDQSGNKIVHKNSKVPPEMEDEEKMLVPKKFKIIGRGWKTATVDICIRGLGFVAVAGALKATIKVYTHPDVEITLRESMFPSIALPF</sequence>
<accession>A0A1N6LYD6</accession>
<dbReference type="KEGG" id="bmic:BmR1_04g09390"/>
<dbReference type="InterPro" id="IPR050896">
    <property type="entry name" value="Mito_lipid_metab_GTPase"/>
</dbReference>
<evidence type="ECO:0000313" key="4">
    <source>
        <dbReference type="Proteomes" id="UP000002899"/>
    </source>
</evidence>
<proteinExistence type="predicted"/>
<keyword evidence="4" id="KW-1185">Reference proteome</keyword>
<evidence type="ECO:0000313" key="3">
    <source>
        <dbReference type="EMBL" id="SIO73890.1"/>
    </source>
</evidence>
<dbReference type="InterPro" id="IPR027417">
    <property type="entry name" value="P-loop_NTPase"/>
</dbReference>
<feature type="chain" id="PRO_5012749033" evidence="1">
    <location>
        <begin position="24"/>
        <end position="607"/>
    </location>
</feature>
<dbReference type="EMBL" id="LN871599">
    <property type="protein sequence ID" value="SIO73890.1"/>
    <property type="molecule type" value="Genomic_DNA"/>
</dbReference>
<organism evidence="3 4">
    <name type="scientific">Babesia microti (strain RI)</name>
    <dbReference type="NCBI Taxonomy" id="1133968"/>
    <lineage>
        <taxon>Eukaryota</taxon>
        <taxon>Sar</taxon>
        <taxon>Alveolata</taxon>
        <taxon>Apicomplexa</taxon>
        <taxon>Aconoidasida</taxon>
        <taxon>Piroplasmida</taxon>
        <taxon>Babesiidae</taxon>
        <taxon>Babesia</taxon>
    </lineage>
</organism>
<feature type="domain" description="G" evidence="2">
    <location>
        <begin position="367"/>
        <end position="436"/>
    </location>
</feature>
<dbReference type="PANTHER" id="PTHR46434:SF1">
    <property type="entry name" value="GENETIC INTERACTOR OF PROHIBITINS 3, MITOCHONDRIAL"/>
    <property type="match status" value="1"/>
</dbReference>
<reference evidence="3 4" key="1">
    <citation type="journal article" date="2012" name="Nucleic Acids Res.">
        <title>Sequencing of the smallest Apicomplexan genome from the human pathogen Babesia microti.</title>
        <authorList>
            <person name="Cornillot E."/>
            <person name="Hadj-Kaddour K."/>
            <person name="Dassouli A."/>
            <person name="Noel B."/>
            <person name="Ranwez V."/>
            <person name="Vacherie B."/>
            <person name="Augagneur Y."/>
            <person name="Bres V."/>
            <person name="Duclos A."/>
            <person name="Randazzo S."/>
            <person name="Carcy B."/>
            <person name="Debierre-Grockiego F."/>
            <person name="Delbecq S."/>
            <person name="Moubri-Menage K."/>
            <person name="Shams-Eldin H."/>
            <person name="Usmani-Brown S."/>
            <person name="Bringaud F."/>
            <person name="Wincker P."/>
            <person name="Vivares C.P."/>
            <person name="Schwarz R.T."/>
            <person name="Schetters T.P."/>
            <person name="Krause P.J."/>
            <person name="Gorenflot A."/>
            <person name="Berry V."/>
            <person name="Barbe V."/>
            <person name="Ben Mamoun C."/>
        </authorList>
    </citation>
    <scope>NUCLEOTIDE SEQUENCE [LARGE SCALE GENOMIC DNA]</scope>
    <source>
        <strain evidence="3 4">RI</strain>
    </source>
</reference>